<comment type="caution">
    <text evidence="1">The sequence shown here is derived from an EMBL/GenBank/DDBJ whole genome shotgun (WGS) entry which is preliminary data.</text>
</comment>
<dbReference type="AlphaFoldDB" id="A0A5M8QBF6"/>
<evidence type="ECO:0000313" key="4">
    <source>
        <dbReference type="Proteomes" id="UP001570846"/>
    </source>
</evidence>
<gene>
    <name evidence="2" type="ORF">ACD591_09265</name>
    <name evidence="1" type="ORF">FOE74_14850</name>
</gene>
<reference evidence="2 4" key="3">
    <citation type="submission" date="2024-08" db="EMBL/GenBank/DDBJ databases">
        <authorList>
            <person name="Wei W."/>
        </authorList>
    </citation>
    <scope>NUCLEOTIDE SEQUENCE [LARGE SCALE GENOMIC DNA]</scope>
    <source>
        <strain evidence="2 4">XU2</strain>
    </source>
</reference>
<evidence type="ECO:0000313" key="1">
    <source>
        <dbReference type="EMBL" id="KAA6432381.1"/>
    </source>
</evidence>
<accession>A0A5M8QBF6</accession>
<sequence>MKLIDDLCIILKDPSELVDYGLGSLSQDLYVSFLIDQYNLDKIKELYKIISESQLDVKFSLTLKIGSESLLKHSPFDIAAFFFLSKYKLASGNPVVNILSINDKEYDVTFSFLDKLSKEQGFGRVICNRLTLYNYIDFTDIRNLGSEKFDEIQKIISGRDWLNESNFFLGAQLYTLKDLPEFIHEVERQEDNIVKSNPQLFKLFVLKVNLQKEVENLQSQVQYLTECLCNEKTYNKFLKENHQGKLLQEYYDHEYEILPTWFKRVGHVIKYITGKRA</sequence>
<proteinExistence type="predicted"/>
<dbReference type="RefSeq" id="WP_149099413.1">
    <property type="nucleotide sequence ID" value="NZ_BMMG01000005.1"/>
</dbReference>
<evidence type="ECO:0000313" key="3">
    <source>
        <dbReference type="Proteomes" id="UP000323866"/>
    </source>
</evidence>
<name>A0A5M8QBF6_9BACT</name>
<evidence type="ECO:0000313" key="2">
    <source>
        <dbReference type="EMBL" id="MFA1771477.1"/>
    </source>
</evidence>
<reference evidence="1 3" key="2">
    <citation type="submission" date="2019-09" db="EMBL/GenBank/DDBJ databases">
        <title>A bacterium isolated from glacier soil.</title>
        <authorList>
            <person name="Liu Q."/>
        </authorList>
    </citation>
    <scope>NUCLEOTIDE SEQUENCE [LARGE SCALE GENOMIC DNA]</scope>
    <source>
        <strain evidence="1 3">MDT1-10-3</strain>
    </source>
</reference>
<dbReference type="Proteomes" id="UP001570846">
    <property type="component" value="Unassembled WGS sequence"/>
</dbReference>
<keyword evidence="4" id="KW-1185">Reference proteome</keyword>
<dbReference type="EMBL" id="JBGOGF010000004">
    <property type="protein sequence ID" value="MFA1771477.1"/>
    <property type="molecule type" value="Genomic_DNA"/>
</dbReference>
<reference evidence="1 3" key="1">
    <citation type="submission" date="2019-07" db="EMBL/GenBank/DDBJ databases">
        <authorList>
            <person name="Qu J.-H."/>
        </authorList>
    </citation>
    <scope>NUCLEOTIDE SEQUENCE [LARGE SCALE GENOMIC DNA]</scope>
    <source>
        <strain evidence="1 3">MDT1-10-3</strain>
    </source>
</reference>
<dbReference type="EMBL" id="VKKZ01000022">
    <property type="protein sequence ID" value="KAA6432381.1"/>
    <property type="molecule type" value="Genomic_DNA"/>
</dbReference>
<dbReference type="OrthoDB" id="894435at2"/>
<dbReference type="Proteomes" id="UP000323866">
    <property type="component" value="Unassembled WGS sequence"/>
</dbReference>
<organism evidence="1 3">
    <name type="scientific">Rufibacter glacialis</name>
    <dbReference type="NCBI Taxonomy" id="1259555"/>
    <lineage>
        <taxon>Bacteria</taxon>
        <taxon>Pseudomonadati</taxon>
        <taxon>Bacteroidota</taxon>
        <taxon>Cytophagia</taxon>
        <taxon>Cytophagales</taxon>
        <taxon>Hymenobacteraceae</taxon>
        <taxon>Rufibacter</taxon>
    </lineage>
</organism>
<protein>
    <submittedName>
        <fullName evidence="1">Uncharacterized protein</fullName>
    </submittedName>
</protein>